<keyword evidence="1" id="KW-0378">Hydrolase</keyword>
<dbReference type="GO" id="GO:0005576">
    <property type="term" value="C:extracellular region"/>
    <property type="evidence" value="ECO:0007669"/>
    <property type="project" value="TreeGrafter"/>
</dbReference>
<comment type="catalytic activity">
    <reaction evidence="1">
        <text>an N-acylsphing-4-enine + H2O = sphing-4-enine + a fatty acid</text>
        <dbReference type="Rhea" id="RHEA:20856"/>
        <dbReference type="ChEBI" id="CHEBI:15377"/>
        <dbReference type="ChEBI" id="CHEBI:28868"/>
        <dbReference type="ChEBI" id="CHEBI:52639"/>
        <dbReference type="ChEBI" id="CHEBI:57756"/>
        <dbReference type="EC" id="3.5.1.23"/>
    </reaction>
</comment>
<dbReference type="EMBL" id="BKCJ010002964">
    <property type="protein sequence ID" value="GEU52096.1"/>
    <property type="molecule type" value="Genomic_DNA"/>
</dbReference>
<protein>
    <recommendedName>
        <fullName evidence="1">Neutral ceramidase</fullName>
        <ecNumber evidence="1">3.5.1.23</ecNumber>
    </recommendedName>
</protein>
<feature type="domain" description="Neutral/alkaline non-lysosomal ceramidase N-terminal" evidence="2">
    <location>
        <begin position="350"/>
        <end position="415"/>
    </location>
</feature>
<dbReference type="PANTHER" id="PTHR12670">
    <property type="entry name" value="CERAMIDASE"/>
    <property type="match status" value="1"/>
</dbReference>
<keyword evidence="1" id="KW-0443">Lipid metabolism</keyword>
<comment type="caution">
    <text evidence="3">The sequence shown here is derived from an EMBL/GenBank/DDBJ whole genome shotgun (WGS) entry which is preliminary data.</text>
</comment>
<dbReference type="InterPro" id="IPR031329">
    <property type="entry name" value="NEUT/ALK_ceramidase_N"/>
</dbReference>
<dbReference type="GO" id="GO:0042759">
    <property type="term" value="P:long-chain fatty acid biosynthetic process"/>
    <property type="evidence" value="ECO:0007669"/>
    <property type="project" value="TreeGrafter"/>
</dbReference>
<dbReference type="AlphaFoldDB" id="A0A6L2KS25"/>
<dbReference type="GO" id="GO:0017040">
    <property type="term" value="F:N-acylsphingosine amidohydrolase activity"/>
    <property type="evidence" value="ECO:0007669"/>
    <property type="project" value="UniProtKB-UniRule"/>
</dbReference>
<dbReference type="GO" id="GO:0046514">
    <property type="term" value="P:ceramide catabolic process"/>
    <property type="evidence" value="ECO:0007669"/>
    <property type="project" value="InterPro"/>
</dbReference>
<comment type="similarity">
    <text evidence="1">Belongs to the neutral ceramidase family.</text>
</comment>
<keyword evidence="1" id="KW-0746">Sphingolipid metabolism</keyword>
<dbReference type="GO" id="GO:0046512">
    <property type="term" value="P:sphingosine biosynthetic process"/>
    <property type="evidence" value="ECO:0007669"/>
    <property type="project" value="TreeGrafter"/>
</dbReference>
<dbReference type="InterPro" id="IPR006823">
    <property type="entry name" value="Ceramidase_alk"/>
</dbReference>
<dbReference type="EC" id="3.5.1.23" evidence="1"/>
<dbReference type="PANTHER" id="PTHR12670:SF17">
    <property type="entry name" value="NEUTRAL CERAMIDASE 2"/>
    <property type="match status" value="1"/>
</dbReference>
<organism evidence="3">
    <name type="scientific">Tanacetum cinerariifolium</name>
    <name type="common">Dalmatian daisy</name>
    <name type="synonym">Chrysanthemum cinerariifolium</name>
    <dbReference type="NCBI Taxonomy" id="118510"/>
    <lineage>
        <taxon>Eukaryota</taxon>
        <taxon>Viridiplantae</taxon>
        <taxon>Streptophyta</taxon>
        <taxon>Embryophyta</taxon>
        <taxon>Tracheophyta</taxon>
        <taxon>Spermatophyta</taxon>
        <taxon>Magnoliopsida</taxon>
        <taxon>eudicotyledons</taxon>
        <taxon>Gunneridae</taxon>
        <taxon>Pentapetalae</taxon>
        <taxon>asterids</taxon>
        <taxon>campanulids</taxon>
        <taxon>Asterales</taxon>
        <taxon>Asteraceae</taxon>
        <taxon>Asteroideae</taxon>
        <taxon>Anthemideae</taxon>
        <taxon>Anthemidinae</taxon>
        <taxon>Tanacetum</taxon>
    </lineage>
</organism>
<evidence type="ECO:0000313" key="3">
    <source>
        <dbReference type="EMBL" id="GEU52096.1"/>
    </source>
</evidence>
<accession>A0A6L2KS25</accession>
<evidence type="ECO:0000256" key="1">
    <source>
        <dbReference type="RuleBase" id="RU366019"/>
    </source>
</evidence>
<dbReference type="Pfam" id="PF04734">
    <property type="entry name" value="Ceramidase_alk"/>
    <property type="match status" value="1"/>
</dbReference>
<evidence type="ECO:0000259" key="2">
    <source>
        <dbReference type="Pfam" id="PF04734"/>
    </source>
</evidence>
<dbReference type="GO" id="GO:0016020">
    <property type="term" value="C:membrane"/>
    <property type="evidence" value="ECO:0007669"/>
    <property type="project" value="GOC"/>
</dbReference>
<proteinExistence type="inferred from homology"/>
<sequence length="628" mass="70698">MLNDECPQFAQRSQVWKISYIAELERNVQALQSCSIMVSNYAFDPILDKAILFVYCDPVLEILWSVMILKRLSISVLLERDLKADGILLTKAGTMIGCASDGMKTRMVPPTTSTTTTTPVVHFSKKIKALEKVDLCIKLPDNDINDQESNMILTFIASLMLVASIRSLEMRLRPRVYESGCLWEPAAATEVEDKTCFYKVYPIGASNVGDPAAVGASNRYLGTRLPVDVAEYQMPLLCEIETHLKKKCDKLADAFIDSDLGMDFYHMCSYAFIINHSEHLYLLVDVALEPEKLKRIPLQSSEREIAGIFKTPLWFLSSLRTEEVVSARSHLRWVISLPLTLMVILSGRGPGTCPTAMGFAFAAGTTDGPGAFDFTQGDDHLVGGLLKKPDEKQIKGQDPKPILIDSGEMHEPYDSALYVRVNKKRMLLIDFAEDEDDDGRVILRLNEGMNGINVLDHVEVFGRDHSFPNDTLHVMHVEVFWFQTSRSNDIYNLLGDQLNLLSIGGRLTLLKSVLGSTPIYNMSIFKVPKLVLNHMERLHRDLFYGVKDGDRQIAWIKWSKLLASKKFDLGGLKSQQLDQLMALIDSVILSNMEDMWFWDLNGDGVFQAKDVRMLIDEAFLPKVVTPTR</sequence>
<gene>
    <name evidence="3" type="ORF">Tci_024074</name>
</gene>
<name>A0A6L2KS25_TANCI</name>
<reference evidence="3" key="1">
    <citation type="journal article" date="2019" name="Sci. Rep.">
        <title>Draft genome of Tanacetum cinerariifolium, the natural source of mosquito coil.</title>
        <authorList>
            <person name="Yamashiro T."/>
            <person name="Shiraishi A."/>
            <person name="Satake H."/>
            <person name="Nakayama K."/>
        </authorList>
    </citation>
    <scope>NUCLEOTIDE SEQUENCE</scope>
</reference>